<feature type="signal peptide" evidence="1">
    <location>
        <begin position="1"/>
        <end position="24"/>
    </location>
</feature>
<dbReference type="EMBL" id="CP010975">
    <property type="protein sequence ID" value="AKE52514.1"/>
    <property type="molecule type" value="Genomic_DNA"/>
</dbReference>
<evidence type="ECO:0000313" key="3">
    <source>
        <dbReference type="Proteomes" id="UP000034071"/>
    </source>
</evidence>
<keyword evidence="1" id="KW-0732">Signal</keyword>
<dbReference type="STRING" id="914150.TQ33_1569"/>
<organism evidence="2 3">
    <name type="scientific">Kangiella geojedonensis</name>
    <dbReference type="NCBI Taxonomy" id="914150"/>
    <lineage>
        <taxon>Bacteria</taxon>
        <taxon>Pseudomonadati</taxon>
        <taxon>Pseudomonadota</taxon>
        <taxon>Gammaproteobacteria</taxon>
        <taxon>Kangiellales</taxon>
        <taxon>Kangiellaceae</taxon>
        <taxon>Kangiella</taxon>
    </lineage>
</organism>
<evidence type="ECO:0000256" key="1">
    <source>
        <dbReference type="SAM" id="SignalP"/>
    </source>
</evidence>
<proteinExistence type="predicted"/>
<accession>A0A0F6TR54</accession>
<evidence type="ECO:0000313" key="2">
    <source>
        <dbReference type="EMBL" id="AKE52514.1"/>
    </source>
</evidence>
<dbReference type="Pfam" id="PF06940">
    <property type="entry name" value="DUF1287"/>
    <property type="match status" value="1"/>
</dbReference>
<dbReference type="KEGG" id="kge:TQ33_1569"/>
<gene>
    <name evidence="2" type="ORF">TQ33_1569</name>
</gene>
<feature type="chain" id="PRO_5002510429" description="DUF1287 domain-containing protein" evidence="1">
    <location>
        <begin position="25"/>
        <end position="205"/>
    </location>
</feature>
<protein>
    <recommendedName>
        <fullName evidence="4">DUF1287 domain-containing protein</fullName>
    </recommendedName>
</protein>
<keyword evidence="3" id="KW-1185">Reference proteome</keyword>
<dbReference type="Proteomes" id="UP000034071">
    <property type="component" value="Chromosome"/>
</dbReference>
<dbReference type="AlphaFoldDB" id="A0A0F6TR54"/>
<sequence>MVKQAFVTKIVILALALFSKDLQASVMSQQLVEAAHERTKHFVVYDGSYRKIDYPMGDVPENIGVCTDVIIRSYRQLGIDLQQLVHEDMKANFNQYPKNWGLTRPDTNIDHRRVPNLERYFERHGQVLAISDKAEDYQAGDIVSWRLEGGFPHIGIVTNKKSDNSDNLMIVHNIGLGPKLEDVLFSYRVVGHYRYLPSSAELTSQ</sequence>
<reference evidence="2 3" key="1">
    <citation type="submission" date="2015-02" db="EMBL/GenBank/DDBJ databases">
        <title>Complete genome sequence of Kangiella geojedonensis strain YCS-5T.</title>
        <authorList>
            <person name="Kim K.M."/>
        </authorList>
    </citation>
    <scope>NUCLEOTIDE SEQUENCE [LARGE SCALE GENOMIC DNA]</scope>
    <source>
        <strain evidence="2 3">YCS-5</strain>
    </source>
</reference>
<dbReference type="PATRIC" id="fig|914150.5.peg.1590"/>
<dbReference type="HOGENOM" id="CLU_079833_2_0_6"/>
<dbReference type="PIRSF" id="PIRSF011444">
    <property type="entry name" value="DUF1287"/>
    <property type="match status" value="1"/>
</dbReference>
<dbReference type="InterPro" id="IPR009706">
    <property type="entry name" value="DUF1287"/>
</dbReference>
<name>A0A0F6TR54_9GAMM</name>
<evidence type="ECO:0008006" key="4">
    <source>
        <dbReference type="Google" id="ProtNLM"/>
    </source>
</evidence>
<dbReference type="RefSeq" id="WP_179944366.1">
    <property type="nucleotide sequence ID" value="NZ_CP010975.1"/>
</dbReference>